<comment type="pathway">
    <text evidence="3">Carbohydrate biosynthesis; gluconeogenesis.</text>
</comment>
<evidence type="ECO:0000256" key="2">
    <source>
        <dbReference type="ARBA" id="ARBA00002988"/>
    </source>
</evidence>
<evidence type="ECO:0000256" key="5">
    <source>
        <dbReference type="ARBA" id="ARBA00011996"/>
    </source>
</evidence>
<reference evidence="17" key="1">
    <citation type="submission" date="2021-12" db="EMBL/GenBank/DDBJ databases">
        <authorList>
            <person name="Rodrigo-Torres L."/>
            <person name="Arahal R. D."/>
            <person name="Lucena T."/>
        </authorList>
    </citation>
    <scope>NUCLEOTIDE SEQUENCE</scope>
    <source>
        <strain evidence="17">CECT 8419</strain>
    </source>
</reference>
<dbReference type="RefSeq" id="WP_238750451.1">
    <property type="nucleotide sequence ID" value="NZ_CAKLPZ010000001.1"/>
</dbReference>
<keyword evidence="8" id="KW-0479">Metal-binding</keyword>
<dbReference type="SUPFAM" id="SSF56059">
    <property type="entry name" value="Glutathione synthetase ATP-binding domain-like"/>
    <property type="match status" value="1"/>
</dbReference>
<dbReference type="InterPro" id="IPR002192">
    <property type="entry name" value="PPDK_AMP/ATP-bd"/>
</dbReference>
<keyword evidence="12" id="KW-0460">Magnesium</keyword>
<keyword evidence="9" id="KW-0547">Nucleotide-binding</keyword>
<evidence type="ECO:0000256" key="3">
    <source>
        <dbReference type="ARBA" id="ARBA00004742"/>
    </source>
</evidence>
<evidence type="ECO:0000256" key="8">
    <source>
        <dbReference type="ARBA" id="ARBA00022723"/>
    </source>
</evidence>
<evidence type="ECO:0000256" key="12">
    <source>
        <dbReference type="ARBA" id="ARBA00022842"/>
    </source>
</evidence>
<dbReference type="Pfam" id="PF01326">
    <property type="entry name" value="PPDK_N"/>
    <property type="match status" value="1"/>
</dbReference>
<dbReference type="Proteomes" id="UP000837803">
    <property type="component" value="Unassembled WGS sequence"/>
</dbReference>
<evidence type="ECO:0000256" key="7">
    <source>
        <dbReference type="ARBA" id="ARBA00022679"/>
    </source>
</evidence>
<keyword evidence="18" id="KW-1185">Reference proteome</keyword>
<dbReference type="EMBL" id="CAKLPZ010000001">
    <property type="protein sequence ID" value="CAH1000400.1"/>
    <property type="molecule type" value="Genomic_DNA"/>
</dbReference>
<dbReference type="EC" id="2.7.9.2" evidence="5"/>
<evidence type="ECO:0000256" key="14">
    <source>
        <dbReference type="ARBA" id="ARBA00047700"/>
    </source>
</evidence>
<keyword evidence="10" id="KW-0418">Kinase</keyword>
<protein>
    <recommendedName>
        <fullName evidence="6">Phosphoenolpyruvate synthase</fullName>
        <ecNumber evidence="5">2.7.9.2</ecNumber>
    </recommendedName>
    <alternativeName>
        <fullName evidence="13">Pyruvate, water dikinase</fullName>
    </alternativeName>
</protein>
<accession>A0ABM9B040</accession>
<dbReference type="InterPro" id="IPR006319">
    <property type="entry name" value="PEP_synth"/>
</dbReference>
<gene>
    <name evidence="17" type="ORF">LEM8419_01553</name>
</gene>
<feature type="chain" id="PRO_5047198030" description="Phosphoenolpyruvate synthase" evidence="15">
    <location>
        <begin position="26"/>
        <end position="981"/>
    </location>
</feature>
<comment type="similarity">
    <text evidence="4">Belongs to the PEP-utilizing enzyme family.</text>
</comment>
<evidence type="ECO:0000259" key="16">
    <source>
        <dbReference type="Pfam" id="PF01326"/>
    </source>
</evidence>
<dbReference type="Gene3D" id="3.30.470.20">
    <property type="entry name" value="ATP-grasp fold, B domain"/>
    <property type="match status" value="1"/>
</dbReference>
<comment type="catalytic activity">
    <reaction evidence="14">
        <text>pyruvate + ATP + H2O = phosphoenolpyruvate + AMP + phosphate + 2 H(+)</text>
        <dbReference type="Rhea" id="RHEA:11364"/>
        <dbReference type="ChEBI" id="CHEBI:15361"/>
        <dbReference type="ChEBI" id="CHEBI:15377"/>
        <dbReference type="ChEBI" id="CHEBI:15378"/>
        <dbReference type="ChEBI" id="CHEBI:30616"/>
        <dbReference type="ChEBI" id="CHEBI:43474"/>
        <dbReference type="ChEBI" id="CHEBI:58702"/>
        <dbReference type="ChEBI" id="CHEBI:456215"/>
        <dbReference type="EC" id="2.7.9.2"/>
    </reaction>
</comment>
<dbReference type="InterPro" id="IPR013815">
    <property type="entry name" value="ATP_grasp_subdomain_1"/>
</dbReference>
<keyword evidence="7" id="KW-0808">Transferase</keyword>
<evidence type="ECO:0000256" key="4">
    <source>
        <dbReference type="ARBA" id="ARBA00007837"/>
    </source>
</evidence>
<evidence type="ECO:0000256" key="1">
    <source>
        <dbReference type="ARBA" id="ARBA00001946"/>
    </source>
</evidence>
<comment type="caution">
    <text evidence="17">The sequence shown here is derived from an EMBL/GenBank/DDBJ whole genome shotgun (WGS) entry which is preliminary data.</text>
</comment>
<dbReference type="Gene3D" id="3.30.1490.20">
    <property type="entry name" value="ATP-grasp fold, A domain"/>
    <property type="match status" value="1"/>
</dbReference>
<evidence type="ECO:0000256" key="6">
    <source>
        <dbReference type="ARBA" id="ARBA00021623"/>
    </source>
</evidence>
<proteinExistence type="inferred from homology"/>
<keyword evidence="15" id="KW-0732">Signal</keyword>
<name>A0ABM9B040_9BACT</name>
<evidence type="ECO:0000256" key="15">
    <source>
        <dbReference type="SAM" id="SignalP"/>
    </source>
</evidence>
<evidence type="ECO:0000256" key="10">
    <source>
        <dbReference type="ARBA" id="ARBA00022777"/>
    </source>
</evidence>
<evidence type="ECO:0000256" key="13">
    <source>
        <dbReference type="ARBA" id="ARBA00033470"/>
    </source>
</evidence>
<evidence type="ECO:0000256" key="11">
    <source>
        <dbReference type="ARBA" id="ARBA00022840"/>
    </source>
</evidence>
<sequence>MYLSTPSIRSFSLTILLSVATLATAQTDLSATRIAELVTEFRNDPRGPYKGIFWFCSDGSIRAARDPCPNDDSAHQHADYKPVVDRLMRDEQLYFGQILTDTRYADFWDDGMDHSRLKQYQLNNYLTNTDNGWVLEKARFYRGAFQVEDEEEWGRKFFQWLLAKDDVLRTDFYLIMQAARDIPHRGDTDLNQRIRAKSKEIADSYPDFMELRIKIHGRPAAEDADAVRAFMEQHDAQLKSKQLYAAATQLVEDIDTAYGGSDLATIADLVTALPESDSLRSLIRSFVNAQSAMEGSTESISRLTAAADLSLRIRSNLAITPRRAQHRLALIDINNELGDLIFRSAADWSPQTARQQMEKICYLGQAAAGAGFVELWEFEQGGSQLADPNYQYIWPGMLNAYLDNARRFVEWGTATNRSTYAEVVERYATFEPKALGFLDDRIRGSVLLPLGEAVGALGDWLARNSQSGNAILDIATQAQARGLNAGYARGILHLIEGTPDEVEVNNRDIFVFSRPPADLKPVGGIMTVSEGNMVSHVQLLARNLGIPNAVLTDQQFAELQPYAGEEVFFAVSPAGTVIMKPVDEMNDTEQALFTVQERKQERIRVPVDRIDLTTRDVLNMRDVGSEDSGVRCGPKAANLGQLKRLFPDNVVEGLVIPFGVFREHLDQAMPGQPAGTTYWTFLNDRFAQATAMEERGQAAAEVEAYTLDQLATLREAIAEIKIQGKLIAQLRSGFSEVLGGRFGDVPVFLRSDTNMEDLADFTGAGLNKTVFNVVNETAILNGIKEVWASPYTERSYRWRQRYLLNPENVFPSILVIPSVDVNHSGVMITKGVTTGNQDDITVAFSRGAGGAVDGQAAESYLLDHTGRFTLQAPARERLHRRLPVTGGSVMVPAAFDQSVLSRRNLTDLYVLGQRVEEVMPQAPGVSSEGPYDVELGFEGDKIWLFQIRPFVENSKAQSSEYLQSISPPEREGVYIDLHSSL</sequence>
<evidence type="ECO:0000313" key="18">
    <source>
        <dbReference type="Proteomes" id="UP000837803"/>
    </source>
</evidence>
<comment type="cofactor">
    <cofactor evidence="1">
        <name>Mg(2+)</name>
        <dbReference type="ChEBI" id="CHEBI:18420"/>
    </cofactor>
</comment>
<evidence type="ECO:0000313" key="17">
    <source>
        <dbReference type="EMBL" id="CAH1000400.1"/>
    </source>
</evidence>
<dbReference type="PANTHER" id="PTHR43030:SF1">
    <property type="entry name" value="PHOSPHOENOLPYRUVATE SYNTHASE"/>
    <property type="match status" value="1"/>
</dbReference>
<dbReference type="PANTHER" id="PTHR43030">
    <property type="entry name" value="PHOSPHOENOLPYRUVATE SYNTHASE"/>
    <property type="match status" value="1"/>
</dbReference>
<comment type="function">
    <text evidence="2">Catalyzes the phosphorylation of pyruvate to phosphoenolpyruvate.</text>
</comment>
<organism evidence="17 18">
    <name type="scientific">Neolewinella maritima</name>
    <dbReference type="NCBI Taxonomy" id="1383882"/>
    <lineage>
        <taxon>Bacteria</taxon>
        <taxon>Pseudomonadati</taxon>
        <taxon>Bacteroidota</taxon>
        <taxon>Saprospiria</taxon>
        <taxon>Saprospirales</taxon>
        <taxon>Lewinellaceae</taxon>
        <taxon>Neolewinella</taxon>
    </lineage>
</organism>
<keyword evidence="11" id="KW-0067">ATP-binding</keyword>
<evidence type="ECO:0000256" key="9">
    <source>
        <dbReference type="ARBA" id="ARBA00022741"/>
    </source>
</evidence>
<feature type="domain" description="Pyruvate phosphate dikinase AMP/ATP-binding" evidence="16">
    <location>
        <begin position="633"/>
        <end position="960"/>
    </location>
</feature>
<feature type="signal peptide" evidence="15">
    <location>
        <begin position="1"/>
        <end position="25"/>
    </location>
</feature>